<keyword evidence="2" id="KW-1185">Reference proteome</keyword>
<dbReference type="Proteomes" id="UP000517694">
    <property type="component" value="Unassembled WGS sequence"/>
</dbReference>
<organism evidence="1 2">
    <name type="scientific">Streptomyces mexicanus</name>
    <dbReference type="NCBI Taxonomy" id="178566"/>
    <lineage>
        <taxon>Bacteria</taxon>
        <taxon>Bacillati</taxon>
        <taxon>Actinomycetota</taxon>
        <taxon>Actinomycetes</taxon>
        <taxon>Kitasatosporales</taxon>
        <taxon>Streptomycetaceae</taxon>
        <taxon>Streptomyces</taxon>
    </lineage>
</organism>
<evidence type="ECO:0000313" key="1">
    <source>
        <dbReference type="EMBL" id="MBC2863718.1"/>
    </source>
</evidence>
<dbReference type="Pfam" id="PF05962">
    <property type="entry name" value="HutD"/>
    <property type="match status" value="1"/>
</dbReference>
<reference evidence="1 2" key="1">
    <citation type="submission" date="2020-08" db="EMBL/GenBank/DDBJ databases">
        <title>Whole-Genome Sequence of French Clinical Streptomyces mexicanus Strain Q0842.</title>
        <authorList>
            <person name="Boxberger M."/>
            <person name="La Scola B."/>
        </authorList>
    </citation>
    <scope>NUCLEOTIDE SEQUENCE [LARGE SCALE GENOMIC DNA]</scope>
    <source>
        <strain evidence="1 2">Marseille-Q0842</strain>
    </source>
</reference>
<dbReference type="PANTHER" id="PTHR37943:SF1">
    <property type="entry name" value="PROTEIN VES"/>
    <property type="match status" value="1"/>
</dbReference>
<dbReference type="CDD" id="cd20293">
    <property type="entry name" value="cupin_HutD_N"/>
    <property type="match status" value="1"/>
</dbReference>
<comment type="caution">
    <text evidence="1">The sequence shown here is derived from an EMBL/GenBank/DDBJ whole genome shotgun (WGS) entry which is preliminary data.</text>
</comment>
<dbReference type="EMBL" id="JACMHY010000001">
    <property type="protein sequence ID" value="MBC2863718.1"/>
    <property type="molecule type" value="Genomic_DNA"/>
</dbReference>
<dbReference type="AlphaFoldDB" id="A0A7X1HXJ2"/>
<sequence>MSASRVLRAGDRTVTPWKNGGGVTREVAAGPDGAGLDDFTWRVSLAEVARGGPFSAFPGVDRIITVVDGPGMELTVDGTPHTLAEPYRPFAFPGDAETTCRLLGGPLVDLNVMTRRTRATAHVRIVREGFHLDPRPTEQVVLIALAGTVTPAEPGVTLGRLDAAVLCDRDAGAVRVEGVAAVVTVTVTAPPAPPAPAVPSGG</sequence>
<dbReference type="InterPro" id="IPR011051">
    <property type="entry name" value="RmlC_Cupin_sf"/>
</dbReference>
<dbReference type="Gene3D" id="2.60.120.10">
    <property type="entry name" value="Jelly Rolls"/>
    <property type="match status" value="1"/>
</dbReference>
<dbReference type="PANTHER" id="PTHR37943">
    <property type="entry name" value="PROTEIN VES"/>
    <property type="match status" value="1"/>
</dbReference>
<proteinExistence type="predicted"/>
<dbReference type="InterPro" id="IPR014710">
    <property type="entry name" value="RmlC-like_jellyroll"/>
</dbReference>
<gene>
    <name evidence="1" type="ORF">H1R13_01535</name>
</gene>
<protein>
    <submittedName>
        <fullName evidence="1">HutD family protein</fullName>
    </submittedName>
</protein>
<accession>A0A7X1HXJ2</accession>
<dbReference type="InterPro" id="IPR010282">
    <property type="entry name" value="Uncharacterised_HutD/Ves"/>
</dbReference>
<name>A0A7X1HXJ2_9ACTN</name>
<evidence type="ECO:0000313" key="2">
    <source>
        <dbReference type="Proteomes" id="UP000517694"/>
    </source>
</evidence>
<dbReference type="SUPFAM" id="SSF51182">
    <property type="entry name" value="RmlC-like cupins"/>
    <property type="match status" value="1"/>
</dbReference>